<comment type="catalytic activity">
    <reaction evidence="7">
        <text>ATP + H2O = ADP + phosphate + H(+)</text>
        <dbReference type="Rhea" id="RHEA:13065"/>
        <dbReference type="ChEBI" id="CHEBI:15377"/>
        <dbReference type="ChEBI" id="CHEBI:15378"/>
        <dbReference type="ChEBI" id="CHEBI:30616"/>
        <dbReference type="ChEBI" id="CHEBI:43474"/>
        <dbReference type="ChEBI" id="CHEBI:456216"/>
        <dbReference type="EC" id="3.6.4.6"/>
    </reaction>
</comment>
<dbReference type="SUPFAM" id="SSF54585">
    <property type="entry name" value="Cdc48 domain 2-like"/>
    <property type="match status" value="1"/>
</dbReference>
<dbReference type="InterPro" id="IPR041569">
    <property type="entry name" value="AAA_lid_3"/>
</dbReference>
<dbReference type="GO" id="GO:0035494">
    <property type="term" value="P:SNARE complex disassembly"/>
    <property type="evidence" value="ECO:0007669"/>
    <property type="project" value="InterPro"/>
</dbReference>
<evidence type="ECO:0000313" key="9">
    <source>
        <dbReference type="EMBL" id="CAD9436039.1"/>
    </source>
</evidence>
<dbReference type="EC" id="3.6.4.6" evidence="7"/>
<dbReference type="InterPro" id="IPR003960">
    <property type="entry name" value="ATPase_AAA_CS"/>
</dbReference>
<keyword evidence="7" id="KW-0378">Hydrolase</keyword>
<dbReference type="InterPro" id="IPR003593">
    <property type="entry name" value="AAA+_ATPase"/>
</dbReference>
<dbReference type="EMBL" id="HBGT01026064">
    <property type="protein sequence ID" value="CAD9436039.1"/>
    <property type="molecule type" value="Transcribed_RNA"/>
</dbReference>
<dbReference type="FunFam" id="3.40.50.300:FF:000187">
    <property type="entry name" value="Vesicular-fusion ATPase SEC18"/>
    <property type="match status" value="1"/>
</dbReference>
<dbReference type="Gene3D" id="3.40.50.300">
    <property type="entry name" value="P-loop containing nucleotide triphosphate hydrolases"/>
    <property type="match status" value="2"/>
</dbReference>
<keyword evidence="2 7" id="KW-0813">Transport</keyword>
<evidence type="ECO:0000256" key="2">
    <source>
        <dbReference type="ARBA" id="ARBA00022448"/>
    </source>
</evidence>
<dbReference type="Pfam" id="PF00004">
    <property type="entry name" value="AAA"/>
    <property type="match status" value="2"/>
</dbReference>
<dbReference type="Gene3D" id="3.10.330.10">
    <property type="match status" value="1"/>
</dbReference>
<dbReference type="CDD" id="cd00009">
    <property type="entry name" value="AAA"/>
    <property type="match status" value="1"/>
</dbReference>
<dbReference type="GO" id="GO:0046872">
    <property type="term" value="F:metal ion binding"/>
    <property type="evidence" value="ECO:0007669"/>
    <property type="project" value="UniProtKB-UniRule"/>
</dbReference>
<keyword evidence="5 7" id="KW-0653">Protein transport</keyword>
<evidence type="ECO:0000256" key="7">
    <source>
        <dbReference type="RuleBase" id="RU367045"/>
    </source>
</evidence>
<evidence type="ECO:0000256" key="6">
    <source>
        <dbReference type="RuleBase" id="RU003651"/>
    </source>
</evidence>
<feature type="domain" description="AAA+ ATPase" evidence="8">
    <location>
        <begin position="180"/>
        <end position="327"/>
    </location>
</feature>
<keyword evidence="3 6" id="KW-0547">Nucleotide-binding</keyword>
<evidence type="ECO:0000259" key="8">
    <source>
        <dbReference type="SMART" id="SM00382"/>
    </source>
</evidence>
<sequence length="665" mass="73005">MTSLPLEQQIQVAPYRLPASSALESMALSVNCRKAPTDGKPRQVDCDGLITEFMKKFSAQVFVVGQELVVKFDKQLWNLKVLNLGFASFENNVGAAEDMGDNKGRGQLLSATAIELEKEVGAMVQLSSEKTKAKTIFNKDFDFSKMGIGGLDDEFNQIFRRAFASRIFPSHIIEQMGIHHVRGMLLYGPPGCGKTLIARKIGNVLNAREPKIVNGPEILDKFVGGSEQKIRDLFADAEAEQKAEGDNSMLHIVIFDEFDAICKSRGSSSDSTGVSDSIVNQLLSKIDGVDSLNNILIIGMTNRKDMIDDAILRPGRLEVHVEIGLPTEKGRLQILNIHTASMRDAKTRRITDEAEGQMPELAARTKNFSGAELSGLVRSAAACALGRAVKTEDMSVDPDAVCCTWSDFEHALTEIQPKFGAPTEDLEALVTNGIVEYGPSFAEIQTTLTRCVEQIRTSERTPLLSVLLEGDPLTGKTAIAANLAIKSGFPFVRFISADALIGMGEMSKCSYIQKVFMDSYKSPLSMILIDDIERIIDYTPLGPRFSNMVLQTLLVLLKKAPPKNKRLFIVGTTSIAHLLEDLQLVSTFHLSINVAKLQNKDECRAVLQEVVQMPLADLDAVCAEITKPLAVKQLLMLAEMARSEDDTIAATRFMECLHTMDLKDA</sequence>
<dbReference type="PANTHER" id="PTHR23078:SF3">
    <property type="entry name" value="VESICLE-FUSING ATPASE"/>
    <property type="match status" value="1"/>
</dbReference>
<comment type="similarity">
    <text evidence="1 6">Belongs to the AAA ATPase family.</text>
</comment>
<protein>
    <recommendedName>
        <fullName evidence="7">Vesicle-fusing ATPase</fullName>
        <ecNumber evidence="7">3.6.4.6</ecNumber>
    </recommendedName>
</protein>
<dbReference type="SUPFAM" id="SSF52540">
    <property type="entry name" value="P-loop containing nucleoside triphosphate hydrolases"/>
    <property type="match status" value="2"/>
</dbReference>
<keyword evidence="7" id="KW-0460">Magnesium</keyword>
<dbReference type="Gene3D" id="1.10.8.60">
    <property type="match status" value="1"/>
</dbReference>
<keyword evidence="7" id="KW-0931">ER-Golgi transport</keyword>
<reference evidence="9" key="1">
    <citation type="submission" date="2021-01" db="EMBL/GenBank/DDBJ databases">
        <authorList>
            <person name="Corre E."/>
            <person name="Pelletier E."/>
            <person name="Niang G."/>
            <person name="Scheremetjew M."/>
            <person name="Finn R."/>
            <person name="Kale V."/>
            <person name="Holt S."/>
            <person name="Cochrane G."/>
            <person name="Meng A."/>
            <person name="Brown T."/>
            <person name="Cohen L."/>
        </authorList>
    </citation>
    <scope>NUCLEOTIDE SEQUENCE</scope>
    <source>
        <strain evidence="9">RCC1693</strain>
    </source>
</reference>
<comment type="function">
    <text evidence="7">Required for vesicle-mediated transport. Catalyzes the fusion of transport vesicles within the Golgi cisternae. Is also required for transport from the endoplasmic reticulum to the Golgi stack. Seems to function as a fusion protein required for the delivery of cargo proteins to all compartments of the Golgi stack independent of vesicle origin.</text>
</comment>
<keyword evidence="7" id="KW-0479">Metal-binding</keyword>
<dbReference type="FunFam" id="3.40.50.300:FF:000166">
    <property type="entry name" value="vesicle-fusing ATPase isoform X1"/>
    <property type="match status" value="1"/>
</dbReference>
<evidence type="ECO:0000256" key="1">
    <source>
        <dbReference type="ARBA" id="ARBA00006914"/>
    </source>
</evidence>
<dbReference type="InterPro" id="IPR039812">
    <property type="entry name" value="Vesicle-fus_ATPase"/>
</dbReference>
<dbReference type="Pfam" id="PF17862">
    <property type="entry name" value="AAA_lid_3"/>
    <property type="match status" value="1"/>
</dbReference>
<dbReference type="GO" id="GO:0016887">
    <property type="term" value="F:ATP hydrolysis activity"/>
    <property type="evidence" value="ECO:0007669"/>
    <property type="project" value="InterPro"/>
</dbReference>
<dbReference type="GO" id="GO:0005795">
    <property type="term" value="C:Golgi stack"/>
    <property type="evidence" value="ECO:0007669"/>
    <property type="project" value="TreeGrafter"/>
</dbReference>
<dbReference type="AlphaFoldDB" id="A0A7S2CV29"/>
<dbReference type="InterPro" id="IPR003959">
    <property type="entry name" value="ATPase_AAA_core"/>
</dbReference>
<dbReference type="SMART" id="SM00382">
    <property type="entry name" value="AAA"/>
    <property type="match status" value="2"/>
</dbReference>
<feature type="domain" description="AAA+ ATPase" evidence="8">
    <location>
        <begin position="462"/>
        <end position="596"/>
    </location>
</feature>
<keyword evidence="7" id="KW-0963">Cytoplasm</keyword>
<keyword evidence="4 6" id="KW-0067">ATP-binding</keyword>
<accession>A0A7S2CV29</accession>
<organism evidence="9">
    <name type="scientific">Florenciella parvula</name>
    <dbReference type="NCBI Taxonomy" id="236787"/>
    <lineage>
        <taxon>Eukaryota</taxon>
        <taxon>Sar</taxon>
        <taxon>Stramenopiles</taxon>
        <taxon>Ochrophyta</taxon>
        <taxon>Dictyochophyceae</taxon>
        <taxon>Florenciellales</taxon>
        <taxon>Florenciella</taxon>
    </lineage>
</organism>
<evidence type="ECO:0000256" key="5">
    <source>
        <dbReference type="ARBA" id="ARBA00022927"/>
    </source>
</evidence>
<dbReference type="InterPro" id="IPR029067">
    <property type="entry name" value="CDC48_domain_2-like_sf"/>
</dbReference>
<dbReference type="GO" id="GO:0006891">
    <property type="term" value="P:intra-Golgi vesicle-mediated transport"/>
    <property type="evidence" value="ECO:0007669"/>
    <property type="project" value="TreeGrafter"/>
</dbReference>
<dbReference type="PANTHER" id="PTHR23078">
    <property type="entry name" value="VESICULAR-FUSION PROTEIN NSF"/>
    <property type="match status" value="1"/>
</dbReference>
<dbReference type="InterPro" id="IPR027417">
    <property type="entry name" value="P-loop_NTPase"/>
</dbReference>
<proteinExistence type="inferred from homology"/>
<comment type="cofactor">
    <cofactor evidence="7">
        <name>Mg(2+)</name>
        <dbReference type="ChEBI" id="CHEBI:18420"/>
    </cofactor>
    <text evidence="7">Binds 1 Mg(2+) ion per subunit.</text>
</comment>
<comment type="subcellular location">
    <subcellularLocation>
        <location evidence="7">Cytoplasm</location>
    </subcellularLocation>
</comment>
<gene>
    <name evidence="9" type="ORF">FPAR1323_LOCUS13563</name>
</gene>
<dbReference type="PROSITE" id="PS00674">
    <property type="entry name" value="AAA"/>
    <property type="match status" value="1"/>
</dbReference>
<evidence type="ECO:0000256" key="3">
    <source>
        <dbReference type="ARBA" id="ARBA00022741"/>
    </source>
</evidence>
<dbReference type="GO" id="GO:0005524">
    <property type="term" value="F:ATP binding"/>
    <property type="evidence" value="ECO:0007669"/>
    <property type="project" value="UniProtKB-UniRule"/>
</dbReference>
<name>A0A7S2CV29_9STRA</name>
<evidence type="ECO:0000256" key="4">
    <source>
        <dbReference type="ARBA" id="ARBA00022840"/>
    </source>
</evidence>
<dbReference type="FunFam" id="1.10.8.60:FF:000115">
    <property type="entry name" value="N-ethylmaleimide-sensitive fusion protein, putative"/>
    <property type="match status" value="1"/>
</dbReference>
<dbReference type="GO" id="GO:0043001">
    <property type="term" value="P:Golgi to plasma membrane protein transport"/>
    <property type="evidence" value="ECO:0007669"/>
    <property type="project" value="TreeGrafter"/>
</dbReference>